<gene>
    <name evidence="2" type="ORF">SAMN05444392_11114</name>
</gene>
<accession>A0A1M4ZWB0</accession>
<dbReference type="AlphaFoldDB" id="A0A1M4ZWB0"/>
<dbReference type="InterPro" id="IPR002513">
    <property type="entry name" value="Tn3_Tnp_DDE_dom"/>
</dbReference>
<dbReference type="Proteomes" id="UP000184476">
    <property type="component" value="Unassembled WGS sequence"/>
</dbReference>
<protein>
    <submittedName>
        <fullName evidence="2">Transposase and inactivated derivatives, TnpA family</fullName>
    </submittedName>
</protein>
<dbReference type="GO" id="GO:0004803">
    <property type="term" value="F:transposase activity"/>
    <property type="evidence" value="ECO:0007669"/>
    <property type="project" value="InterPro"/>
</dbReference>
<evidence type="ECO:0000259" key="1">
    <source>
        <dbReference type="Pfam" id="PF01526"/>
    </source>
</evidence>
<evidence type="ECO:0000313" key="2">
    <source>
        <dbReference type="EMBL" id="SHF22313.1"/>
    </source>
</evidence>
<dbReference type="EMBL" id="FQVL01000011">
    <property type="protein sequence ID" value="SHF22313.1"/>
    <property type="molecule type" value="Genomic_DNA"/>
</dbReference>
<dbReference type="Pfam" id="PF01526">
    <property type="entry name" value="DDE_Tnp_Tn3"/>
    <property type="match status" value="1"/>
</dbReference>
<organism evidence="2 3">
    <name type="scientific">Seinonella peptonophila</name>
    <dbReference type="NCBI Taxonomy" id="112248"/>
    <lineage>
        <taxon>Bacteria</taxon>
        <taxon>Bacillati</taxon>
        <taxon>Bacillota</taxon>
        <taxon>Bacilli</taxon>
        <taxon>Bacillales</taxon>
        <taxon>Thermoactinomycetaceae</taxon>
        <taxon>Seinonella</taxon>
    </lineage>
</organism>
<name>A0A1M4ZWB0_9BACL</name>
<proteinExistence type="predicted"/>
<dbReference type="GO" id="GO:0006313">
    <property type="term" value="P:DNA transposition"/>
    <property type="evidence" value="ECO:0007669"/>
    <property type="project" value="InterPro"/>
</dbReference>
<reference evidence="2 3" key="1">
    <citation type="submission" date="2016-11" db="EMBL/GenBank/DDBJ databases">
        <authorList>
            <person name="Jaros S."/>
            <person name="Januszkiewicz K."/>
            <person name="Wedrychowicz H."/>
        </authorList>
    </citation>
    <scope>NUCLEOTIDE SEQUENCE [LARGE SCALE GENOMIC DNA]</scope>
    <source>
        <strain evidence="2 3">DSM 44666</strain>
    </source>
</reference>
<evidence type="ECO:0000313" key="3">
    <source>
        <dbReference type="Proteomes" id="UP000184476"/>
    </source>
</evidence>
<dbReference type="STRING" id="112248.SAMN05444392_11114"/>
<keyword evidence="3" id="KW-1185">Reference proteome</keyword>
<feature type="domain" description="Tn3 transposase DDE" evidence="1">
    <location>
        <begin position="459"/>
        <end position="755"/>
    </location>
</feature>
<dbReference type="OrthoDB" id="3538665at2"/>
<sequence length="755" mass="88656">MVNATIDRLIRECYELPVYNTLKDAANEVRKKSYRVLYDQVYQQLEEEQKQTIDMLFQTVEGSTYSIWNHLKEDAKSATITHLRDLLVHRDWLIDQQIPTDMLKDIPLEKMKQTAAEAKTLTSGRMAEMEVKKRYALAVSLVYVQLSKILDNIGEMAVKRMSSIHKKGREYLKDYKEKREKQTDSLVATLHDVLVAYQTEGEAEARIQAIQKVIGEQEEQILRDFESHLALSRDYYYLFLWRFYKSHRSTFFKITHSLPFRSTNQNTALEEAISFLLPHQHTRKEWISVVQEEKLGPWKREVTSLLDLSWIPDAWWKWLTSKGKKETMPEEINRRHFEICVFSQIVLNLKAGDLYIEGSEKYADYRKQLVSWEEYEEKVEEFCEQVNLPSTANDFVKKIKKQFQQVARKTDQSFPRNEQVRIENGEVVFSKIKKKKIPPELKKLETYIAQKLEPVHVLDVLWDSEHWLNWARFFGPISGHETKIENSVERYLINTFCYGCNLGPTQTARSLGDLDRQQISWVNQRHVTIEDLDKAIQYIINAYNHFALPKHWGDGKRAAADGTKWDLYEQNLLLEKHIRHGGYGGIGYYHTSDTYIALFSNFNPCGVWEGVHILDILMNEGKVEIQPDVLHADTQGQSVTIFGLSTLLSIQLMPRIRNWKDLKMFRPTKEDRYEHIDELFSSEIDWELIETYYSDMIHVAMSIKAGTITPSTILNKLGTYSQKNKLYQAFRELGRVMRTMFLLQYMSDEELRSTI</sequence>